<proteinExistence type="predicted"/>
<evidence type="ECO:0000313" key="2">
    <source>
        <dbReference type="Proteomes" id="UP001139344"/>
    </source>
</evidence>
<organism evidence="1 2">
    <name type="scientific">Christiangramia crocea</name>
    <dbReference type="NCBI Taxonomy" id="2904124"/>
    <lineage>
        <taxon>Bacteria</taxon>
        <taxon>Pseudomonadati</taxon>
        <taxon>Bacteroidota</taxon>
        <taxon>Flavobacteriia</taxon>
        <taxon>Flavobacteriales</taxon>
        <taxon>Flavobacteriaceae</taxon>
        <taxon>Christiangramia</taxon>
    </lineage>
</organism>
<reference evidence="1" key="1">
    <citation type="submission" date="2021-12" db="EMBL/GenBank/DDBJ databases">
        <title>Description of Gramella crocea sp. nov., a new bacterium isolated from activated sludge.</title>
        <authorList>
            <person name="Zhang X."/>
        </authorList>
    </citation>
    <scope>NUCLEOTIDE SEQUENCE</scope>
    <source>
        <strain evidence="1">YB25</strain>
    </source>
</reference>
<name>A0A9X2A8B1_9FLAO</name>
<dbReference type="AlphaFoldDB" id="A0A9X2A8B1"/>
<evidence type="ECO:0000313" key="1">
    <source>
        <dbReference type="EMBL" id="MCG9971658.1"/>
    </source>
</evidence>
<sequence length="79" mass="9022">MDQVYSNLLDTHKKLLDKDSLITAQKIKASYLGLDEDHKTLNEIVQYHNEKMKGSLKWGTLKNYYITALTGFCISSGIK</sequence>
<accession>A0A9X2A8B1</accession>
<keyword evidence="2" id="KW-1185">Reference proteome</keyword>
<protein>
    <submittedName>
        <fullName evidence="1">Uncharacterized protein</fullName>
    </submittedName>
</protein>
<dbReference type="Proteomes" id="UP001139344">
    <property type="component" value="Unassembled WGS sequence"/>
</dbReference>
<dbReference type="RefSeq" id="WP_240098118.1">
    <property type="nucleotide sequence ID" value="NZ_JAJSON010000019.1"/>
</dbReference>
<comment type="caution">
    <text evidence="1">The sequence shown here is derived from an EMBL/GenBank/DDBJ whole genome shotgun (WGS) entry which is preliminary data.</text>
</comment>
<dbReference type="EMBL" id="JAJSON010000019">
    <property type="protein sequence ID" value="MCG9971658.1"/>
    <property type="molecule type" value="Genomic_DNA"/>
</dbReference>
<gene>
    <name evidence="1" type="ORF">LU635_08425</name>
</gene>